<evidence type="ECO:0000256" key="3">
    <source>
        <dbReference type="ARBA" id="ARBA00011233"/>
    </source>
</evidence>
<dbReference type="Proteomes" id="UP000199268">
    <property type="component" value="Unassembled WGS sequence"/>
</dbReference>
<evidence type="ECO:0000256" key="4">
    <source>
        <dbReference type="ARBA" id="ARBA00023239"/>
    </source>
</evidence>
<keyword evidence="7" id="KW-1185">Reference proteome</keyword>
<dbReference type="GO" id="GO:0016829">
    <property type="term" value="F:lyase activity"/>
    <property type="evidence" value="ECO:0007669"/>
    <property type="project" value="UniProtKB-KW"/>
</dbReference>
<dbReference type="CDD" id="cd00452">
    <property type="entry name" value="KDPG_aldolase"/>
    <property type="match status" value="1"/>
</dbReference>
<sequence>MLIKRISEEFIDDEEVIVGAGTVLDAVTARIAIMAGAKFVVSPSFDQETAFICNEYQIPYLPGCMMITAVKTALRYGADIVKIFPGSTVGKGFVKAIKVPLPFANVMPTGGVNLENMHEWFDLGVIAVGTGSDLTGKASEGDFSGVIDRAREYRAEYERLLSVATPL</sequence>
<proteinExistence type="inferred from homology"/>
<dbReference type="PANTHER" id="PTHR30246:SF1">
    <property type="entry name" value="2-DEHYDRO-3-DEOXY-6-PHOSPHOGALACTONATE ALDOLASE-RELATED"/>
    <property type="match status" value="1"/>
</dbReference>
<reference evidence="7" key="1">
    <citation type="submission" date="2016-08" db="EMBL/GenBank/DDBJ databases">
        <authorList>
            <person name="Varghese N."/>
            <person name="Submissions Spin"/>
        </authorList>
    </citation>
    <scope>NUCLEOTIDE SEQUENCE [LARGE SCALE GENOMIC DNA]</scope>
    <source>
        <strain evidence="7">R-53094</strain>
    </source>
</reference>
<dbReference type="InterPro" id="IPR000887">
    <property type="entry name" value="Aldlse_KDPG_KHG"/>
</dbReference>
<dbReference type="SUPFAM" id="SSF51569">
    <property type="entry name" value="Aldolase"/>
    <property type="match status" value="1"/>
</dbReference>
<evidence type="ECO:0000256" key="5">
    <source>
        <dbReference type="ARBA" id="ARBA00023277"/>
    </source>
</evidence>
<keyword evidence="5" id="KW-0119">Carbohydrate metabolism</keyword>
<evidence type="ECO:0000256" key="1">
    <source>
        <dbReference type="ARBA" id="ARBA00004761"/>
    </source>
</evidence>
<comment type="subunit">
    <text evidence="3">Homotrimer.</text>
</comment>
<keyword evidence="4" id="KW-0456">Lyase</keyword>
<dbReference type="Gene3D" id="3.20.20.70">
    <property type="entry name" value="Aldolase class I"/>
    <property type="match status" value="1"/>
</dbReference>
<evidence type="ECO:0000313" key="7">
    <source>
        <dbReference type="Proteomes" id="UP000199268"/>
    </source>
</evidence>
<dbReference type="STRING" id="1505725.GA0061074_10460"/>
<dbReference type="PANTHER" id="PTHR30246">
    <property type="entry name" value="2-KETO-3-DEOXY-6-PHOSPHOGLUCONATE ALDOLASE"/>
    <property type="match status" value="1"/>
</dbReference>
<dbReference type="InterPro" id="IPR013785">
    <property type="entry name" value="Aldolase_TIM"/>
</dbReference>
<evidence type="ECO:0000313" key="6">
    <source>
        <dbReference type="EMBL" id="SCB90653.1"/>
    </source>
</evidence>
<protein>
    <submittedName>
        <fullName evidence="6">2-dehydro-3-deoxyphosphogluconate aldolase / (4S)-4-hydroxy-2-oxoglutarate aldolase</fullName>
    </submittedName>
</protein>
<dbReference type="EMBL" id="FMAO01000004">
    <property type="protein sequence ID" value="SCB90653.1"/>
    <property type="molecule type" value="Genomic_DNA"/>
</dbReference>
<gene>
    <name evidence="6" type="ORF">GA0061074_10460</name>
</gene>
<accession>A0A1C4A805</accession>
<comment type="similarity">
    <text evidence="2">Belongs to the KHG/KDPG aldolase family.</text>
</comment>
<name>A0A1C4A805_9LACO</name>
<comment type="pathway">
    <text evidence="1">Carbohydrate acid metabolism.</text>
</comment>
<dbReference type="Pfam" id="PF01081">
    <property type="entry name" value="Aldolase"/>
    <property type="match status" value="1"/>
</dbReference>
<evidence type="ECO:0000256" key="2">
    <source>
        <dbReference type="ARBA" id="ARBA00006906"/>
    </source>
</evidence>
<dbReference type="AlphaFoldDB" id="A0A1C4A805"/>
<organism evidence="6 7">
    <name type="scientific">Weissella bombi</name>
    <dbReference type="NCBI Taxonomy" id="1505725"/>
    <lineage>
        <taxon>Bacteria</taxon>
        <taxon>Bacillati</taxon>
        <taxon>Bacillota</taxon>
        <taxon>Bacilli</taxon>
        <taxon>Lactobacillales</taxon>
        <taxon>Lactobacillaceae</taxon>
        <taxon>Weissella</taxon>
    </lineage>
</organism>